<evidence type="ECO:0000256" key="1">
    <source>
        <dbReference type="ARBA" id="ARBA00023002"/>
    </source>
</evidence>
<evidence type="ECO:0000313" key="4">
    <source>
        <dbReference type="Proteomes" id="UP000664382"/>
    </source>
</evidence>
<dbReference type="Gene3D" id="3.30.9.10">
    <property type="entry name" value="D-Amino Acid Oxidase, subunit A, domain 2"/>
    <property type="match status" value="1"/>
</dbReference>
<reference evidence="3" key="1">
    <citation type="submission" date="2021-03" db="EMBL/GenBank/DDBJ databases">
        <title>Leucobacter chromiisoli sp. nov., isolated from chromium-containing soil of chemical plant.</title>
        <authorList>
            <person name="Xu Z."/>
        </authorList>
    </citation>
    <scope>NUCLEOTIDE SEQUENCE</scope>
    <source>
        <strain evidence="3">S27</strain>
    </source>
</reference>
<gene>
    <name evidence="3" type="ORF">J4H92_06435</name>
</gene>
<dbReference type="RefSeq" id="WP_208097335.1">
    <property type="nucleotide sequence ID" value="NZ_JAGDYM010000007.1"/>
</dbReference>
<evidence type="ECO:0000313" key="3">
    <source>
        <dbReference type="EMBL" id="MBO1901587.1"/>
    </source>
</evidence>
<dbReference type="Proteomes" id="UP000664382">
    <property type="component" value="Unassembled WGS sequence"/>
</dbReference>
<sequence length="414" mass="44838">MRTVVIGGGVIGLTAAYHLAREGEEVVVVDQRKTGLGASDVNAGWVVPAESAPVPGPGVVLSALKWMTRPDSPLYIKPSLRPDFVSFMLGMFRASNAKAQRAGFAAHLALAEDSVHLFDEYRADGIDYELHHRGLLMAFKDRELMHHHLGYVDLTERYGLAPEKLIGDDVRVHEPKLNDSVQGGLFFPKELHLDPGGFAAALHARLIEMGVEIVEHAPIDEVRISDGRILRVGSRGRSFAGDRFLLSAGAWTGPLSKLFGARIPIRPGKGYCVEVAPFGLRGATNLHDAKVATTPFSDRFRLAGTMEFGGLDEKVNQVRVDAILRAPGAYFRDWEPPAASEIRPRAGMRPMSPDGLAVIGRLPRLANGFVSTGHGMLGVTLAPATARVLTELIRTGRDSPLLAPFSPARFRGGR</sequence>
<organism evidence="3 4">
    <name type="scientific">Leucobacter weissii</name>
    <dbReference type="NCBI Taxonomy" id="1983706"/>
    <lineage>
        <taxon>Bacteria</taxon>
        <taxon>Bacillati</taxon>
        <taxon>Actinomycetota</taxon>
        <taxon>Actinomycetes</taxon>
        <taxon>Micrococcales</taxon>
        <taxon>Microbacteriaceae</taxon>
        <taxon>Leucobacter</taxon>
    </lineage>
</organism>
<dbReference type="InterPro" id="IPR006076">
    <property type="entry name" value="FAD-dep_OxRdtase"/>
</dbReference>
<keyword evidence="1" id="KW-0560">Oxidoreductase</keyword>
<dbReference type="EMBL" id="JAGDYM010000007">
    <property type="protein sequence ID" value="MBO1901587.1"/>
    <property type="molecule type" value="Genomic_DNA"/>
</dbReference>
<comment type="caution">
    <text evidence="3">The sequence shown here is derived from an EMBL/GenBank/DDBJ whole genome shotgun (WGS) entry which is preliminary data.</text>
</comment>
<dbReference type="GO" id="GO:0005737">
    <property type="term" value="C:cytoplasm"/>
    <property type="evidence" value="ECO:0007669"/>
    <property type="project" value="TreeGrafter"/>
</dbReference>
<dbReference type="SUPFAM" id="SSF51905">
    <property type="entry name" value="FAD/NAD(P)-binding domain"/>
    <property type="match status" value="1"/>
</dbReference>
<dbReference type="GO" id="GO:0016491">
    <property type="term" value="F:oxidoreductase activity"/>
    <property type="evidence" value="ECO:0007669"/>
    <property type="project" value="UniProtKB-KW"/>
</dbReference>
<keyword evidence="4" id="KW-1185">Reference proteome</keyword>
<evidence type="ECO:0000259" key="2">
    <source>
        <dbReference type="Pfam" id="PF01266"/>
    </source>
</evidence>
<dbReference type="AlphaFoldDB" id="A0A939SA57"/>
<dbReference type="SUPFAM" id="SSF54373">
    <property type="entry name" value="FAD-linked reductases, C-terminal domain"/>
    <property type="match status" value="1"/>
</dbReference>
<protein>
    <submittedName>
        <fullName evidence="3">FAD-dependent oxidoreductase</fullName>
    </submittedName>
</protein>
<feature type="domain" description="FAD dependent oxidoreductase" evidence="2">
    <location>
        <begin position="3"/>
        <end position="392"/>
    </location>
</feature>
<dbReference type="PANTHER" id="PTHR13847">
    <property type="entry name" value="SARCOSINE DEHYDROGENASE-RELATED"/>
    <property type="match status" value="1"/>
</dbReference>
<dbReference type="Gene3D" id="3.50.50.60">
    <property type="entry name" value="FAD/NAD(P)-binding domain"/>
    <property type="match status" value="2"/>
</dbReference>
<dbReference type="Pfam" id="PF01266">
    <property type="entry name" value="DAO"/>
    <property type="match status" value="1"/>
</dbReference>
<name>A0A939SA57_9MICO</name>
<dbReference type="InterPro" id="IPR036188">
    <property type="entry name" value="FAD/NAD-bd_sf"/>
</dbReference>
<proteinExistence type="predicted"/>
<accession>A0A939SA57</accession>
<dbReference type="PANTHER" id="PTHR13847:SF289">
    <property type="entry name" value="GLYCINE OXIDASE"/>
    <property type="match status" value="1"/>
</dbReference>